<protein>
    <submittedName>
        <fullName evidence="5">LacI family transcriptional regulator</fullName>
    </submittedName>
</protein>
<reference evidence="5 6" key="1">
    <citation type="submission" date="2018-08" db="EMBL/GenBank/DDBJ databases">
        <title>Pseudooceanicola sediminis CY03 in the family Rhodobacteracea.</title>
        <authorList>
            <person name="Zhang Y.-J."/>
        </authorList>
    </citation>
    <scope>NUCLEOTIDE SEQUENCE [LARGE SCALE GENOMIC DNA]</scope>
    <source>
        <strain evidence="5 6">CY03</strain>
    </source>
</reference>
<sequence>MRGRVSTDVTIKDIARLAGVSVSTVSRVVNRSGLVAPNKRLAVEHVLSQVNYIPNNAARALVKRRSMTIGLIVPTLSNPIFAPSIGAVETVLAEHGFGLLISCSHRDPEAELAQSRTMIERGVEGIIFTGSYRHPGVMPMIAARGIAAVSQDDPEGAPGLLSIGMPDAAAMACAIDELVARGHRRIGIVTGPTRNTRPIADRLSGGLARLAEHGIALGDAGVTEASDYSAEAARLATRKLIQQSQDLTAIACTGDMPAIGVVAECMAQGIRVPDDISITGCGETIMAQYVHPSLATVRLPFAELGRLAAQGLLDMIEGRPAAPVAPLDYAFVPGNSIRSV</sequence>
<dbReference type="InterPro" id="IPR028082">
    <property type="entry name" value="Peripla_BP_I"/>
</dbReference>
<evidence type="ECO:0000313" key="5">
    <source>
        <dbReference type="EMBL" id="RII38728.1"/>
    </source>
</evidence>
<evidence type="ECO:0000256" key="3">
    <source>
        <dbReference type="ARBA" id="ARBA00023163"/>
    </source>
</evidence>
<organism evidence="5 6">
    <name type="scientific">Pseudooceanicola sediminis</name>
    <dbReference type="NCBI Taxonomy" id="2211117"/>
    <lineage>
        <taxon>Bacteria</taxon>
        <taxon>Pseudomonadati</taxon>
        <taxon>Pseudomonadota</taxon>
        <taxon>Alphaproteobacteria</taxon>
        <taxon>Rhodobacterales</taxon>
        <taxon>Paracoccaceae</taxon>
        <taxon>Pseudooceanicola</taxon>
    </lineage>
</organism>
<gene>
    <name evidence="5" type="ORF">DL237_10770</name>
</gene>
<evidence type="ECO:0000259" key="4">
    <source>
        <dbReference type="PROSITE" id="PS50932"/>
    </source>
</evidence>
<dbReference type="EMBL" id="QWJJ01000008">
    <property type="protein sequence ID" value="RII38728.1"/>
    <property type="molecule type" value="Genomic_DNA"/>
</dbReference>
<dbReference type="Gene3D" id="3.40.50.2300">
    <property type="match status" value="2"/>
</dbReference>
<dbReference type="PANTHER" id="PTHR30146:SF138">
    <property type="entry name" value="TRANSCRIPTIONAL REGULATORY PROTEIN"/>
    <property type="match status" value="1"/>
</dbReference>
<dbReference type="AlphaFoldDB" id="A0A399IZV6"/>
<dbReference type="Pfam" id="PF13377">
    <property type="entry name" value="Peripla_BP_3"/>
    <property type="match status" value="1"/>
</dbReference>
<dbReference type="SUPFAM" id="SSF47413">
    <property type="entry name" value="lambda repressor-like DNA-binding domains"/>
    <property type="match status" value="1"/>
</dbReference>
<keyword evidence="3" id="KW-0804">Transcription</keyword>
<dbReference type="InterPro" id="IPR000843">
    <property type="entry name" value="HTH_LacI"/>
</dbReference>
<accession>A0A399IZV6</accession>
<evidence type="ECO:0000256" key="2">
    <source>
        <dbReference type="ARBA" id="ARBA00023125"/>
    </source>
</evidence>
<dbReference type="SUPFAM" id="SSF53822">
    <property type="entry name" value="Periplasmic binding protein-like I"/>
    <property type="match status" value="1"/>
</dbReference>
<dbReference type="InterPro" id="IPR046335">
    <property type="entry name" value="LacI/GalR-like_sensor"/>
</dbReference>
<dbReference type="SMART" id="SM00354">
    <property type="entry name" value="HTH_LACI"/>
    <property type="match status" value="1"/>
</dbReference>
<dbReference type="PROSITE" id="PS00356">
    <property type="entry name" value="HTH_LACI_1"/>
    <property type="match status" value="1"/>
</dbReference>
<dbReference type="PANTHER" id="PTHR30146">
    <property type="entry name" value="LACI-RELATED TRANSCRIPTIONAL REPRESSOR"/>
    <property type="match status" value="1"/>
</dbReference>
<keyword evidence="2" id="KW-0238">DNA-binding</keyword>
<evidence type="ECO:0000256" key="1">
    <source>
        <dbReference type="ARBA" id="ARBA00023015"/>
    </source>
</evidence>
<proteinExistence type="predicted"/>
<dbReference type="PROSITE" id="PS50932">
    <property type="entry name" value="HTH_LACI_2"/>
    <property type="match status" value="1"/>
</dbReference>
<evidence type="ECO:0000313" key="6">
    <source>
        <dbReference type="Proteomes" id="UP000265848"/>
    </source>
</evidence>
<dbReference type="GO" id="GO:0003700">
    <property type="term" value="F:DNA-binding transcription factor activity"/>
    <property type="evidence" value="ECO:0007669"/>
    <property type="project" value="TreeGrafter"/>
</dbReference>
<name>A0A399IZV6_9RHOB</name>
<dbReference type="PRINTS" id="PR00036">
    <property type="entry name" value="HTHLACI"/>
</dbReference>
<keyword evidence="1" id="KW-0805">Transcription regulation</keyword>
<dbReference type="Gene3D" id="1.10.260.40">
    <property type="entry name" value="lambda repressor-like DNA-binding domains"/>
    <property type="match status" value="1"/>
</dbReference>
<dbReference type="Pfam" id="PF00356">
    <property type="entry name" value="LacI"/>
    <property type="match status" value="1"/>
</dbReference>
<keyword evidence="6" id="KW-1185">Reference proteome</keyword>
<dbReference type="InterPro" id="IPR010982">
    <property type="entry name" value="Lambda_DNA-bd_dom_sf"/>
</dbReference>
<feature type="domain" description="HTH lacI-type" evidence="4">
    <location>
        <begin position="9"/>
        <end position="63"/>
    </location>
</feature>
<comment type="caution">
    <text evidence="5">The sequence shown here is derived from an EMBL/GenBank/DDBJ whole genome shotgun (WGS) entry which is preliminary data.</text>
</comment>
<dbReference type="Proteomes" id="UP000265848">
    <property type="component" value="Unassembled WGS sequence"/>
</dbReference>
<dbReference type="GO" id="GO:0000976">
    <property type="term" value="F:transcription cis-regulatory region binding"/>
    <property type="evidence" value="ECO:0007669"/>
    <property type="project" value="TreeGrafter"/>
</dbReference>